<organism evidence="3 4">
    <name type="scientific">Ruegeria denitrificans</name>
    <dbReference type="NCBI Taxonomy" id="1715692"/>
    <lineage>
        <taxon>Bacteria</taxon>
        <taxon>Pseudomonadati</taxon>
        <taxon>Pseudomonadota</taxon>
        <taxon>Alphaproteobacteria</taxon>
        <taxon>Rhodobacterales</taxon>
        <taxon>Roseobacteraceae</taxon>
        <taxon>Ruegeria</taxon>
    </lineage>
</organism>
<dbReference type="Gene3D" id="3.40.50.10070">
    <property type="entry name" value="TolB, N-terminal domain"/>
    <property type="match status" value="1"/>
</dbReference>
<dbReference type="SUPFAM" id="SSF48452">
    <property type="entry name" value="TPR-like"/>
    <property type="match status" value="1"/>
</dbReference>
<dbReference type="InterPro" id="IPR001054">
    <property type="entry name" value="A/G_cyclase"/>
</dbReference>
<dbReference type="InterPro" id="IPR011990">
    <property type="entry name" value="TPR-like_helical_dom_sf"/>
</dbReference>
<dbReference type="InterPro" id="IPR019734">
    <property type="entry name" value="TPR_rpt"/>
</dbReference>
<evidence type="ECO:0000313" key="4">
    <source>
        <dbReference type="Proteomes" id="UP000051260"/>
    </source>
</evidence>
<evidence type="ECO:0000256" key="1">
    <source>
        <dbReference type="PROSITE-ProRule" id="PRU00339"/>
    </source>
</evidence>
<dbReference type="Pfam" id="PF00211">
    <property type="entry name" value="Guanylate_cyc"/>
    <property type="match status" value="1"/>
</dbReference>
<dbReference type="Gene3D" id="1.25.40.10">
    <property type="entry name" value="Tetratricopeptide repeat domain"/>
    <property type="match status" value="1"/>
</dbReference>
<feature type="repeat" description="TPR" evidence="1">
    <location>
        <begin position="464"/>
        <end position="497"/>
    </location>
</feature>
<dbReference type="PROSITE" id="PS50005">
    <property type="entry name" value="TPR"/>
    <property type="match status" value="2"/>
</dbReference>
<dbReference type="OrthoDB" id="54411at2"/>
<dbReference type="GO" id="GO:0004016">
    <property type="term" value="F:adenylate cyclase activity"/>
    <property type="evidence" value="ECO:0007669"/>
    <property type="project" value="UniProtKB-ARBA"/>
</dbReference>
<protein>
    <submittedName>
        <fullName evidence="3">Invasion protein regulator</fullName>
    </submittedName>
</protein>
<dbReference type="GO" id="GO:0035556">
    <property type="term" value="P:intracellular signal transduction"/>
    <property type="evidence" value="ECO:0007669"/>
    <property type="project" value="InterPro"/>
</dbReference>
<dbReference type="AlphaFoldDB" id="A0A0P1IFN4"/>
<dbReference type="RefSeq" id="WP_058281509.1">
    <property type="nucleotide sequence ID" value="NZ_CYUD01000005.1"/>
</dbReference>
<dbReference type="PANTHER" id="PTHR12558:SF33">
    <property type="entry name" value="BLL7664 PROTEIN"/>
    <property type="match status" value="1"/>
</dbReference>
<name>A0A0P1IFN4_9RHOB</name>
<dbReference type="GO" id="GO:0009190">
    <property type="term" value="P:cyclic nucleotide biosynthetic process"/>
    <property type="evidence" value="ECO:0007669"/>
    <property type="project" value="InterPro"/>
</dbReference>
<gene>
    <name evidence="3" type="ORF">RUE5091_01762</name>
</gene>
<feature type="domain" description="Guanylate cyclase" evidence="2">
    <location>
        <begin position="18"/>
        <end position="132"/>
    </location>
</feature>
<reference evidence="4" key="1">
    <citation type="submission" date="2015-09" db="EMBL/GenBank/DDBJ databases">
        <authorList>
            <person name="Rodrigo-Torres L."/>
            <person name="Arahal D.R."/>
        </authorList>
    </citation>
    <scope>NUCLEOTIDE SEQUENCE [LARGE SCALE GENOMIC DNA]</scope>
    <source>
        <strain evidence="4">CECT 5091</strain>
    </source>
</reference>
<accession>A0A0P1IFN4</accession>
<dbReference type="EMBL" id="CYUD01000005">
    <property type="protein sequence ID" value="CUJ97144.1"/>
    <property type="molecule type" value="Genomic_DNA"/>
</dbReference>
<feature type="repeat" description="TPR" evidence="1">
    <location>
        <begin position="430"/>
        <end position="463"/>
    </location>
</feature>
<dbReference type="Proteomes" id="UP000051260">
    <property type="component" value="Unassembled WGS sequence"/>
</dbReference>
<dbReference type="CDD" id="cd07302">
    <property type="entry name" value="CHD"/>
    <property type="match status" value="1"/>
</dbReference>
<dbReference type="PROSITE" id="PS50293">
    <property type="entry name" value="TPR_REGION"/>
    <property type="match status" value="1"/>
</dbReference>
<sequence length="591" mass="66557">MNVNTTSPNSSITQKLGVVLFADVVGYSRLMSENELDTYNALKSLIYQLEETCARFQGRVVEVRGDGILALFETATSAVEFGVELHRIASQHNQDRAENQRINFRAGVHLGEILIDDRGIHGDNVNIAARLQEIAEPERVYVSSAVYDQVCNRLRYGYEFLGPKQLKNILSPIATYCVRSEVAGATMAGTMRPDMPGNILERPDSPSVAILPFSSQSGDESDSWIAEGLTDDIIMNLSKFRNLFVIARNSSFFFKAQGMPPKEAAQKLNVRYIARGSVRRSASRIRITAELVDATTERTIWGERFDRKIDDIFDILDEVTECIVAATAVMIESHEKRRMIQSAPSDLEAYGSVLQGQHHIFKYTRNDNQKAQNYYQNALDRDGGYARAAAALSRTLNINWRYSWSEDPTKALDQALTFARRAIELDPTDARGFGELGYVHLYRKEHDAALQSYKRALALNPNDADMHSDYADALAHYGDNEMAITHLQQAMRLNPYFPDQYLWHLGGAYFNLHRYQDAIGAVNKMNNPTEGQRLLAASYAQLGQTDIARQIADKHRAAHPNFSLARWETVQPDKLEEDTQHFVEGLKKAGF</sequence>
<dbReference type="Gene3D" id="3.30.70.1230">
    <property type="entry name" value="Nucleotide cyclase"/>
    <property type="match status" value="1"/>
</dbReference>
<dbReference type="PROSITE" id="PS50125">
    <property type="entry name" value="GUANYLATE_CYCLASE_2"/>
    <property type="match status" value="1"/>
</dbReference>
<keyword evidence="1" id="KW-0802">TPR repeat</keyword>
<dbReference type="SUPFAM" id="SSF55073">
    <property type="entry name" value="Nucleotide cyclase"/>
    <property type="match status" value="1"/>
</dbReference>
<dbReference type="InterPro" id="IPR029787">
    <property type="entry name" value="Nucleotide_cyclase"/>
</dbReference>
<dbReference type="SMART" id="SM00044">
    <property type="entry name" value="CYCc"/>
    <property type="match status" value="1"/>
</dbReference>
<keyword evidence="4" id="KW-1185">Reference proteome</keyword>
<dbReference type="Pfam" id="PF23914">
    <property type="entry name" value="TPR_CcmH_CycH"/>
    <property type="match status" value="1"/>
</dbReference>
<dbReference type="SMART" id="SM00028">
    <property type="entry name" value="TPR"/>
    <property type="match status" value="3"/>
</dbReference>
<dbReference type="InterPro" id="IPR056413">
    <property type="entry name" value="TPR_CcmH_CycH"/>
</dbReference>
<dbReference type="STRING" id="1715692.RUE5091_01762"/>
<evidence type="ECO:0000313" key="3">
    <source>
        <dbReference type="EMBL" id="CUJ97144.1"/>
    </source>
</evidence>
<dbReference type="PANTHER" id="PTHR12558">
    <property type="entry name" value="CELL DIVISION CYCLE 16,23,27"/>
    <property type="match status" value="1"/>
</dbReference>
<evidence type="ECO:0000259" key="2">
    <source>
        <dbReference type="PROSITE" id="PS50125"/>
    </source>
</evidence>
<proteinExistence type="predicted"/>